<dbReference type="SFLD" id="SFLDS00003">
    <property type="entry name" value="Haloacid_Dehalogenase"/>
    <property type="match status" value="1"/>
</dbReference>
<dbReference type="InterPro" id="IPR036412">
    <property type="entry name" value="HAD-like_sf"/>
</dbReference>
<evidence type="ECO:0000256" key="2">
    <source>
        <dbReference type="ARBA" id="ARBA00022842"/>
    </source>
</evidence>
<dbReference type="Proteomes" id="UP001304650">
    <property type="component" value="Chromosome"/>
</dbReference>
<evidence type="ECO:0000256" key="1">
    <source>
        <dbReference type="ARBA" id="ARBA00022801"/>
    </source>
</evidence>
<name>A0AA96RK42_9BACL</name>
<proteinExistence type="predicted"/>
<dbReference type="SFLD" id="SFLDG01129">
    <property type="entry name" value="C1.5:_HAD__Beta-PGM__Phosphata"/>
    <property type="match status" value="1"/>
</dbReference>
<reference evidence="3" key="1">
    <citation type="submission" date="2022-02" db="EMBL/GenBank/DDBJ databases">
        <title>Paenibacillus sp. MBLB1832 Whole Genome Shotgun Sequencing.</title>
        <authorList>
            <person name="Hwang C.Y."/>
            <person name="Cho E.-S."/>
            <person name="Seo M.-J."/>
        </authorList>
    </citation>
    <scope>NUCLEOTIDE SEQUENCE</scope>
    <source>
        <strain evidence="3">MBLB1832</strain>
    </source>
</reference>
<dbReference type="RefSeq" id="WP_314798944.1">
    <property type="nucleotide sequence ID" value="NZ_CP130319.1"/>
</dbReference>
<keyword evidence="2" id="KW-0460">Magnesium</keyword>
<accession>A0AA96RK42</accession>
<dbReference type="InterPro" id="IPR023214">
    <property type="entry name" value="HAD_sf"/>
</dbReference>
<dbReference type="PANTHER" id="PTHR46470">
    <property type="entry name" value="N-ACYLNEURAMINATE-9-PHOSPHATASE"/>
    <property type="match status" value="1"/>
</dbReference>
<sequence length="246" mass="28884">MREQTILFDLDDTLVHCNKYFDFVIDQFVDLMLTWYAGHNLKQEDIRQKQQQIDLAGIHIHGFKPERFPQSFVETYQWFAQHYNRPVSHKEQDWLMQLGHTVYSYTVEPYPLMNETLQELKDAGHRLFLYTGGDVSIQKKKIKDVGLDLFFQDRIFVTVHKTKAFMNTLMHEQQFQREHTWMIGNSITTDVLPALHAGIHAIHIPVAEDWIFNQGTIDIAPKGAFYQLPSLQEVPEAIEGYLQKSM</sequence>
<evidence type="ECO:0000313" key="4">
    <source>
        <dbReference type="Proteomes" id="UP001304650"/>
    </source>
</evidence>
<dbReference type="InterPro" id="IPR051400">
    <property type="entry name" value="HAD-like_hydrolase"/>
</dbReference>
<dbReference type="GO" id="GO:0016787">
    <property type="term" value="F:hydrolase activity"/>
    <property type="evidence" value="ECO:0007669"/>
    <property type="project" value="UniProtKB-KW"/>
</dbReference>
<organism evidence="3 4">
    <name type="scientific">Paenibacillus roseopurpureus</name>
    <dbReference type="NCBI Taxonomy" id="2918901"/>
    <lineage>
        <taxon>Bacteria</taxon>
        <taxon>Bacillati</taxon>
        <taxon>Bacillota</taxon>
        <taxon>Bacilli</taxon>
        <taxon>Bacillales</taxon>
        <taxon>Paenibacillaceae</taxon>
        <taxon>Paenibacillus</taxon>
    </lineage>
</organism>
<dbReference type="EMBL" id="CP130319">
    <property type="protein sequence ID" value="WNR43924.1"/>
    <property type="molecule type" value="Genomic_DNA"/>
</dbReference>
<dbReference type="Gene3D" id="3.40.50.1000">
    <property type="entry name" value="HAD superfamily/HAD-like"/>
    <property type="match status" value="1"/>
</dbReference>
<dbReference type="KEGG" id="proo:MJB10_22955"/>
<dbReference type="SUPFAM" id="SSF56784">
    <property type="entry name" value="HAD-like"/>
    <property type="match status" value="1"/>
</dbReference>
<keyword evidence="4" id="KW-1185">Reference proteome</keyword>
<evidence type="ECO:0000313" key="3">
    <source>
        <dbReference type="EMBL" id="WNR43924.1"/>
    </source>
</evidence>
<dbReference type="Gene3D" id="1.10.150.240">
    <property type="entry name" value="Putative phosphatase, domain 2"/>
    <property type="match status" value="1"/>
</dbReference>
<dbReference type="Pfam" id="PF00702">
    <property type="entry name" value="Hydrolase"/>
    <property type="match status" value="1"/>
</dbReference>
<keyword evidence="1 3" id="KW-0378">Hydrolase</keyword>
<protein>
    <submittedName>
        <fullName evidence="3">HAD family hydrolase</fullName>
    </submittedName>
</protein>
<gene>
    <name evidence="3" type="ORF">MJB10_22955</name>
</gene>
<dbReference type="InterPro" id="IPR023198">
    <property type="entry name" value="PGP-like_dom2"/>
</dbReference>
<dbReference type="AlphaFoldDB" id="A0AA96RK42"/>